<dbReference type="InterPro" id="IPR023296">
    <property type="entry name" value="Glyco_hydro_beta-prop_sf"/>
</dbReference>
<dbReference type="KEGG" id="sbr:SY1_22950"/>
<accession>A0AB94IYW6</accession>
<keyword evidence="2" id="KW-1185">Reference proteome</keyword>
<evidence type="ECO:0008006" key="3">
    <source>
        <dbReference type="Google" id="ProtNLM"/>
    </source>
</evidence>
<protein>
    <recommendedName>
        <fullName evidence="3">Sialidase domain-containing protein</fullName>
    </recommendedName>
</protein>
<reference evidence="2" key="1">
    <citation type="submission" date="2010-03" db="EMBL/GenBank/DDBJ databases">
        <title>The genome sequence of Synergistetes sp. SGP1.</title>
        <authorList>
            <consortium name="metaHIT consortium -- http://www.metahit.eu/"/>
            <person name="Pajon A."/>
            <person name="Turner K."/>
            <person name="Parkhill J."/>
            <person name="Wade W."/>
            <person name="Vartoukian S."/>
        </authorList>
    </citation>
    <scope>NUCLEOTIDE SEQUENCE [LARGE SCALE GENOMIC DNA]</scope>
    <source>
        <strain evidence="2">SGP1</strain>
    </source>
</reference>
<dbReference type="Gene3D" id="2.115.10.20">
    <property type="entry name" value="Glycosyl hydrolase domain, family 43"/>
    <property type="match status" value="1"/>
</dbReference>
<dbReference type="AlphaFoldDB" id="A0AB94IYW6"/>
<evidence type="ECO:0000313" key="1">
    <source>
        <dbReference type="EMBL" id="CBL28971.1"/>
    </source>
</evidence>
<evidence type="ECO:0000313" key="2">
    <source>
        <dbReference type="Proteomes" id="UP000008957"/>
    </source>
</evidence>
<gene>
    <name evidence="1" type="ORF">SY1_22950</name>
</gene>
<sequence>MRLTVTALCALPALVLLALILKRKSPGQLLYGLVREAEKGLRHVGLCVPSLRLWVMERNPQRICRSPFARLNGAVPDHSPILLNLPTSDGSGEATHPDILHVPQGWGAGGWTWLMAMTPYPLGTDYHENPEFCVSYDGIQWTVPEGLHPPLARVPLKPRNGARAEFHSDPSLLLKEDGELLYYYRWTAVFHSETENRILLTTSRDGVHWTPPEAVLEERRPTGLDRKFLSPSALVLNGKYALWTVDCEGGERFIVRRSGPDGRRWGDPVHAAVSSPFPVNAPWHLDVVDDDGVLRILLTTAAERGYEAELFMGSGDGLSWKVEGKPFTPAYHFEGKRVYRSSLVPLGSGRHRIYYSALSLSGTWNVAMLDAATEKDNS</sequence>
<dbReference type="RefSeq" id="WP_015557117.1">
    <property type="nucleotide sequence ID" value="NC_021038.1"/>
</dbReference>
<organism evidence="1 2">
    <name type="scientific">Fretibacterium fastidiosum</name>
    <dbReference type="NCBI Taxonomy" id="651822"/>
    <lineage>
        <taxon>Bacteria</taxon>
        <taxon>Thermotogati</taxon>
        <taxon>Synergistota</taxon>
        <taxon>Synergistia</taxon>
        <taxon>Synergistales</taxon>
        <taxon>Aminobacteriaceae</taxon>
        <taxon>Fretibacterium</taxon>
    </lineage>
</organism>
<proteinExistence type="predicted"/>
<name>A0AB94IYW6_9BACT</name>
<dbReference type="EMBL" id="FP929056">
    <property type="protein sequence ID" value="CBL28971.1"/>
    <property type="molecule type" value="Genomic_DNA"/>
</dbReference>
<reference evidence="1 2" key="2">
    <citation type="submission" date="2010-03" db="EMBL/GenBank/DDBJ databases">
        <authorList>
            <person name="Pajon A."/>
        </authorList>
    </citation>
    <scope>NUCLEOTIDE SEQUENCE [LARGE SCALE GENOMIC DNA]</scope>
    <source>
        <strain evidence="1 2">SGP1</strain>
    </source>
</reference>
<dbReference type="Proteomes" id="UP000008957">
    <property type="component" value="Chromosome"/>
</dbReference>
<dbReference type="SUPFAM" id="SSF75005">
    <property type="entry name" value="Arabinanase/levansucrase/invertase"/>
    <property type="match status" value="1"/>
</dbReference>